<feature type="domain" description="Carbohydrate kinase FGGY C-terminal" evidence="12">
    <location>
        <begin position="252"/>
        <end position="435"/>
    </location>
</feature>
<dbReference type="InterPro" id="IPR000577">
    <property type="entry name" value="Carb_kinase_FGGY"/>
</dbReference>
<dbReference type="HOGENOM" id="CLU_009281_3_0_0"/>
<keyword evidence="6 8" id="KW-0067">ATP-binding</keyword>
<evidence type="ECO:0000256" key="4">
    <source>
        <dbReference type="ARBA" id="ARBA00022741"/>
    </source>
</evidence>
<evidence type="ECO:0000256" key="1">
    <source>
        <dbReference type="ARBA" id="ARBA00009156"/>
    </source>
</evidence>
<organism evidence="13 14">
    <name type="scientific">Defluviitoga tunisiensis</name>
    <dbReference type="NCBI Taxonomy" id="1006576"/>
    <lineage>
        <taxon>Bacteria</taxon>
        <taxon>Thermotogati</taxon>
        <taxon>Thermotogota</taxon>
        <taxon>Thermotogae</taxon>
        <taxon>Petrotogales</taxon>
        <taxon>Petrotogaceae</taxon>
        <taxon>Defluviitoga</taxon>
    </lineage>
</organism>
<dbReference type="GO" id="GO:0005998">
    <property type="term" value="P:xylulose catabolic process"/>
    <property type="evidence" value="ECO:0007669"/>
    <property type="project" value="UniProtKB-UniRule"/>
</dbReference>
<keyword evidence="3 8" id="KW-0808">Transferase</keyword>
<dbReference type="Gene3D" id="3.30.420.40">
    <property type="match status" value="2"/>
</dbReference>
<evidence type="ECO:0000256" key="6">
    <source>
        <dbReference type="ARBA" id="ARBA00022840"/>
    </source>
</evidence>
<name>A0A0C7P408_DEFTU</name>
<feature type="binding site" evidence="8">
    <location>
        <begin position="76"/>
        <end position="77"/>
    </location>
    <ligand>
        <name>substrate</name>
    </ligand>
</feature>
<evidence type="ECO:0000259" key="11">
    <source>
        <dbReference type="Pfam" id="PF00370"/>
    </source>
</evidence>
<evidence type="ECO:0000256" key="9">
    <source>
        <dbReference type="RuleBase" id="RU003733"/>
    </source>
</evidence>
<evidence type="ECO:0000259" key="12">
    <source>
        <dbReference type="Pfam" id="PF02782"/>
    </source>
</evidence>
<comment type="catalytic activity">
    <reaction evidence="8 10">
        <text>D-xylulose + ATP = D-xylulose 5-phosphate + ADP + H(+)</text>
        <dbReference type="Rhea" id="RHEA:10964"/>
        <dbReference type="ChEBI" id="CHEBI:15378"/>
        <dbReference type="ChEBI" id="CHEBI:17140"/>
        <dbReference type="ChEBI" id="CHEBI:30616"/>
        <dbReference type="ChEBI" id="CHEBI:57737"/>
        <dbReference type="ChEBI" id="CHEBI:456216"/>
        <dbReference type="EC" id="2.7.1.17"/>
    </reaction>
</comment>
<dbReference type="STRING" id="1006576.DTL3_1315"/>
<feature type="domain" description="Carbohydrate kinase FGGY N-terminal" evidence="11">
    <location>
        <begin position="4"/>
        <end position="242"/>
    </location>
</feature>
<dbReference type="Pfam" id="PF02782">
    <property type="entry name" value="FGGY_C"/>
    <property type="match status" value="1"/>
</dbReference>
<dbReference type="InterPro" id="IPR050406">
    <property type="entry name" value="FGGY_Carb_Kinase"/>
</dbReference>
<sequence>MEKYLGIDVGTTSIKGLVVDENGRLLDTYSWPLKMDIPKPGWAEQDPNLWWEGVLEILRNVSLKHTISAIGFSGQMHSLVCLDKNFQVIRPAILWCDQRTTQQCKKATEIMGGETKVIEKMGNPFLEGFTFPKILWIKENERANFNKIKKILLPKDYIIYKLTGNLGIDYSDASGTACFNVNKNTWDSEVFEKFEIDISIMPDIYLSYDDRGELRNELKSQLGWNNCKIVSGGADNAAAAFGIGISKKGESMVSIGTSGTVLTITENKKPDLEGKIHYFNHVLENKYYYMGVMLSAANTLNWVRDHFFPHSSWDEIEERINNSKPGSNGIIFLPYLNGERTPHRDPNARGVIFGISSINNENDILRATMEGITFGLRDSFELIKEKTEIKDMRIVGGGAKNKTWIKLVAANFKMPIKIPQIDEGGAYGASMLAALGNGQNLEHVLNWVKIKEIIEPDDNLFEIYDELYEIYKKLYFSLKQNYIQMAKFLNL</sequence>
<keyword evidence="5 8" id="KW-0418">Kinase</keyword>
<dbReference type="RefSeq" id="WP_045088022.1">
    <property type="nucleotide sequence ID" value="NZ_LN824141.1"/>
</dbReference>
<feature type="site" description="Important for activity" evidence="8">
    <location>
        <position position="8"/>
    </location>
</feature>
<dbReference type="EMBL" id="LN824141">
    <property type="protein sequence ID" value="CEP78609.1"/>
    <property type="molecule type" value="Genomic_DNA"/>
</dbReference>
<evidence type="ECO:0000256" key="7">
    <source>
        <dbReference type="ARBA" id="ARBA00023277"/>
    </source>
</evidence>
<accession>A0A0C7P408</accession>
<evidence type="ECO:0000313" key="14">
    <source>
        <dbReference type="Proteomes" id="UP000032809"/>
    </source>
</evidence>
<evidence type="ECO:0000313" key="13">
    <source>
        <dbReference type="EMBL" id="CEP78609.1"/>
    </source>
</evidence>
<dbReference type="PANTHER" id="PTHR43095">
    <property type="entry name" value="SUGAR KINASE"/>
    <property type="match status" value="1"/>
</dbReference>
<dbReference type="PIRSF" id="PIRSF000538">
    <property type="entry name" value="GlpK"/>
    <property type="match status" value="1"/>
</dbReference>
<dbReference type="Proteomes" id="UP000032809">
    <property type="component" value="Chromosome I"/>
</dbReference>
<dbReference type="OrthoDB" id="39631at2"/>
<comment type="function">
    <text evidence="8">Catalyzes the phosphorylation of D-xylulose to D-xylulose 5-phosphate.</text>
</comment>
<gene>
    <name evidence="13" type="primary">xylB3</name>
    <name evidence="8 10" type="synonym">xylB</name>
    <name evidence="13" type="ORF">DTL3_1315</name>
</gene>
<dbReference type="InterPro" id="IPR043129">
    <property type="entry name" value="ATPase_NBD"/>
</dbReference>
<dbReference type="InterPro" id="IPR018484">
    <property type="entry name" value="FGGY_N"/>
</dbReference>
<dbReference type="NCBIfam" id="TIGR01312">
    <property type="entry name" value="XylB"/>
    <property type="match status" value="1"/>
</dbReference>
<dbReference type="GO" id="GO:0042732">
    <property type="term" value="P:D-xylose metabolic process"/>
    <property type="evidence" value="ECO:0007669"/>
    <property type="project" value="UniProtKB-KW"/>
</dbReference>
<evidence type="ECO:0000256" key="5">
    <source>
        <dbReference type="ARBA" id="ARBA00022777"/>
    </source>
</evidence>
<keyword evidence="4 8" id="KW-0547">Nucleotide-binding</keyword>
<dbReference type="AlphaFoldDB" id="A0A0C7P408"/>
<keyword evidence="7 8" id="KW-0119">Carbohydrate metabolism</keyword>
<dbReference type="PROSITE" id="PS00445">
    <property type="entry name" value="FGGY_KINASES_2"/>
    <property type="match status" value="1"/>
</dbReference>
<dbReference type="PANTHER" id="PTHR43095:SF5">
    <property type="entry name" value="XYLULOSE KINASE"/>
    <property type="match status" value="1"/>
</dbReference>
<keyword evidence="2 8" id="KW-0859">Xylose metabolism</keyword>
<dbReference type="InterPro" id="IPR006000">
    <property type="entry name" value="Xylulokinase"/>
</dbReference>
<dbReference type="PATRIC" id="fig|1006576.9.peg.1312"/>
<evidence type="ECO:0000256" key="2">
    <source>
        <dbReference type="ARBA" id="ARBA00022629"/>
    </source>
</evidence>
<evidence type="ECO:0000256" key="3">
    <source>
        <dbReference type="ARBA" id="ARBA00022679"/>
    </source>
</evidence>
<dbReference type="GO" id="GO:0004856">
    <property type="term" value="F:D-xylulokinase activity"/>
    <property type="evidence" value="ECO:0007669"/>
    <property type="project" value="UniProtKB-UniRule"/>
</dbReference>
<reference evidence="14" key="1">
    <citation type="submission" date="2014-11" db="EMBL/GenBank/DDBJ databases">
        <authorList>
            <person name="Wibberg D."/>
        </authorList>
    </citation>
    <scope>NUCLEOTIDE SEQUENCE [LARGE SCALE GENOMIC DNA]</scope>
    <source>
        <strain evidence="14">L3</strain>
    </source>
</reference>
<feature type="active site" description="Proton acceptor" evidence="8">
    <location>
        <position position="235"/>
    </location>
</feature>
<dbReference type="HAMAP" id="MF_02220">
    <property type="entry name" value="XylB"/>
    <property type="match status" value="1"/>
</dbReference>
<protein>
    <recommendedName>
        <fullName evidence="8 10">Xylulose kinase</fullName>
        <shortName evidence="8 10">Xylulokinase</shortName>
        <ecNumber evidence="8 10">2.7.1.17</ecNumber>
    </recommendedName>
</protein>
<comment type="similarity">
    <text evidence="1 8 9">Belongs to the FGGY kinase family.</text>
</comment>
<dbReference type="InterPro" id="IPR018483">
    <property type="entry name" value="Carb_kinase_FGGY_CS"/>
</dbReference>
<dbReference type="KEGG" id="dtn:DTL3_1315"/>
<evidence type="ECO:0000256" key="8">
    <source>
        <dbReference type="HAMAP-Rule" id="MF_02220"/>
    </source>
</evidence>
<dbReference type="InterPro" id="IPR018485">
    <property type="entry name" value="FGGY_C"/>
</dbReference>
<keyword evidence="14" id="KW-1185">Reference proteome</keyword>
<dbReference type="SUPFAM" id="SSF53067">
    <property type="entry name" value="Actin-like ATPase domain"/>
    <property type="match status" value="2"/>
</dbReference>
<proteinExistence type="inferred from homology"/>
<dbReference type="GO" id="GO:0005524">
    <property type="term" value="F:ATP binding"/>
    <property type="evidence" value="ECO:0007669"/>
    <property type="project" value="UniProtKB-UniRule"/>
</dbReference>
<dbReference type="EC" id="2.7.1.17" evidence="8 10"/>
<dbReference type="Pfam" id="PF00370">
    <property type="entry name" value="FGGY_N"/>
    <property type="match status" value="1"/>
</dbReference>
<dbReference type="CDD" id="cd07808">
    <property type="entry name" value="ASKHA_NBD_FGGY_EcXK-like"/>
    <property type="match status" value="1"/>
</dbReference>
<evidence type="ECO:0000256" key="10">
    <source>
        <dbReference type="RuleBase" id="RU364073"/>
    </source>
</evidence>
<dbReference type="PROSITE" id="PS00933">
    <property type="entry name" value="FGGY_KINASES_1"/>
    <property type="match status" value="1"/>
</dbReference>